<keyword evidence="3" id="KW-1185">Reference proteome</keyword>
<organism evidence="2 3">
    <name type="scientific">Paraphaeosphaeria minitans</name>
    <dbReference type="NCBI Taxonomy" id="565426"/>
    <lineage>
        <taxon>Eukaryota</taxon>
        <taxon>Fungi</taxon>
        <taxon>Dikarya</taxon>
        <taxon>Ascomycota</taxon>
        <taxon>Pezizomycotina</taxon>
        <taxon>Dothideomycetes</taxon>
        <taxon>Pleosporomycetidae</taxon>
        <taxon>Pleosporales</taxon>
        <taxon>Massarineae</taxon>
        <taxon>Didymosphaeriaceae</taxon>
        <taxon>Paraphaeosphaeria</taxon>
    </lineage>
</organism>
<dbReference type="EMBL" id="WJXW01000004">
    <property type="protein sequence ID" value="KAF9737531.1"/>
    <property type="molecule type" value="Genomic_DNA"/>
</dbReference>
<dbReference type="Proteomes" id="UP000756921">
    <property type="component" value="Unassembled WGS sequence"/>
</dbReference>
<feature type="compositionally biased region" description="Basic and acidic residues" evidence="1">
    <location>
        <begin position="10"/>
        <end position="28"/>
    </location>
</feature>
<sequence>MAWKSKVRAKTQDEPRARTKAPGSHEEPAPPLYTTSITGQALTAEPLSIDPLIEVSWQTKILGEVQDESAARTTARHLPATAPSSREGVESSPHETSISPQPPMVELLSPSPAAKLPGTSFRAEAETTGASPPLSKHPAEDPPLYRASTDPTPSSSAPPVYSILDPSTFAPPKKPRMHFFKAKLEDARTKANSAMISIEDSNKRSAAKAACSVREEARDGVVKSVGGAATLNVPIVAGTVVAAYKVGKAAKVEYKKEEKDRVERLVREGKAYYDEEGKLVILKEDNKERLSIDE</sequence>
<feature type="region of interest" description="Disordered" evidence="1">
    <location>
        <begin position="1"/>
        <end position="38"/>
    </location>
</feature>
<gene>
    <name evidence="2" type="ORF">PMIN01_05310</name>
</gene>
<feature type="compositionally biased region" description="Low complexity" evidence="1">
    <location>
        <begin position="147"/>
        <end position="159"/>
    </location>
</feature>
<reference evidence="2" key="1">
    <citation type="journal article" date="2020" name="Mol. Plant Microbe Interact.">
        <title>Genome Sequence of the Biocontrol Agent Coniothyrium minitans strain Conio (IMI 134523).</title>
        <authorList>
            <person name="Patel D."/>
            <person name="Shittu T.A."/>
            <person name="Baroncelli R."/>
            <person name="Muthumeenakshi S."/>
            <person name="Osborne T.H."/>
            <person name="Janganan T.K."/>
            <person name="Sreenivasaprasad S."/>
        </authorList>
    </citation>
    <scope>NUCLEOTIDE SEQUENCE</scope>
    <source>
        <strain evidence="2">Conio</strain>
    </source>
</reference>
<comment type="caution">
    <text evidence="2">The sequence shown here is derived from an EMBL/GenBank/DDBJ whole genome shotgun (WGS) entry which is preliminary data.</text>
</comment>
<evidence type="ECO:0000313" key="3">
    <source>
        <dbReference type="Proteomes" id="UP000756921"/>
    </source>
</evidence>
<evidence type="ECO:0000256" key="1">
    <source>
        <dbReference type="SAM" id="MobiDB-lite"/>
    </source>
</evidence>
<feature type="region of interest" description="Disordered" evidence="1">
    <location>
        <begin position="67"/>
        <end position="174"/>
    </location>
</feature>
<accession>A0A9P6KT41</accession>
<protein>
    <submittedName>
        <fullName evidence="2">Uncharacterized protein</fullName>
    </submittedName>
</protein>
<proteinExistence type="predicted"/>
<dbReference type="AlphaFoldDB" id="A0A9P6KT41"/>
<evidence type="ECO:0000313" key="2">
    <source>
        <dbReference type="EMBL" id="KAF9737531.1"/>
    </source>
</evidence>
<name>A0A9P6KT41_9PLEO</name>